<comment type="caution">
    <text evidence="2">The sequence shown here is derived from an EMBL/GenBank/DDBJ whole genome shotgun (WGS) entry which is preliminary data.</text>
</comment>
<dbReference type="GO" id="GO:0004364">
    <property type="term" value="F:glutathione transferase activity"/>
    <property type="evidence" value="ECO:0007669"/>
    <property type="project" value="TreeGrafter"/>
</dbReference>
<keyword evidence="2" id="KW-0808">Transferase</keyword>
<feature type="domain" description="GST N-terminal" evidence="1">
    <location>
        <begin position="1"/>
        <end position="76"/>
    </location>
</feature>
<proteinExistence type="predicted"/>
<dbReference type="EMBL" id="RFLY01000001">
    <property type="protein sequence ID" value="RMH94806.1"/>
    <property type="molecule type" value="Genomic_DNA"/>
</dbReference>
<gene>
    <name evidence="2" type="ORF">EBB59_00475</name>
</gene>
<evidence type="ECO:0000313" key="3">
    <source>
        <dbReference type="Proteomes" id="UP000275012"/>
    </source>
</evidence>
<dbReference type="CDD" id="cd03194">
    <property type="entry name" value="GST_C_3"/>
    <property type="match status" value="1"/>
</dbReference>
<protein>
    <submittedName>
        <fullName evidence="2">Glutathione S-transferase family protein</fullName>
    </submittedName>
</protein>
<dbReference type="CDD" id="cd03043">
    <property type="entry name" value="GST_N_1"/>
    <property type="match status" value="1"/>
</dbReference>
<dbReference type="PROSITE" id="PS50404">
    <property type="entry name" value="GST_NTER"/>
    <property type="match status" value="1"/>
</dbReference>
<dbReference type="Pfam" id="PF13409">
    <property type="entry name" value="GST_N_2"/>
    <property type="match status" value="1"/>
</dbReference>
<dbReference type="GO" id="GO:0006559">
    <property type="term" value="P:L-phenylalanine catabolic process"/>
    <property type="evidence" value="ECO:0007669"/>
    <property type="project" value="TreeGrafter"/>
</dbReference>
<dbReference type="InterPro" id="IPR036282">
    <property type="entry name" value="Glutathione-S-Trfase_C_sf"/>
</dbReference>
<dbReference type="InterPro" id="IPR036249">
    <property type="entry name" value="Thioredoxin-like_sf"/>
</dbReference>
<evidence type="ECO:0000313" key="2">
    <source>
        <dbReference type="EMBL" id="RMH94806.1"/>
    </source>
</evidence>
<dbReference type="GO" id="GO:0006749">
    <property type="term" value="P:glutathione metabolic process"/>
    <property type="evidence" value="ECO:0007669"/>
    <property type="project" value="TreeGrafter"/>
</dbReference>
<dbReference type="GO" id="GO:0016034">
    <property type="term" value="F:maleylacetoacetate isomerase activity"/>
    <property type="evidence" value="ECO:0007669"/>
    <property type="project" value="TreeGrafter"/>
</dbReference>
<dbReference type="SUPFAM" id="SSF52833">
    <property type="entry name" value="Thioredoxin-like"/>
    <property type="match status" value="1"/>
</dbReference>
<dbReference type="RefSeq" id="WP_122100193.1">
    <property type="nucleotide sequence ID" value="NZ_RFLY01000001.1"/>
</dbReference>
<dbReference type="OrthoDB" id="9799538at2"/>
<accession>A0A3M2HYL6</accession>
<dbReference type="Gene3D" id="3.40.30.10">
    <property type="entry name" value="Glutaredoxin"/>
    <property type="match status" value="1"/>
</dbReference>
<organism evidence="2 3">
    <name type="scientific">Solilutibacter pythonis</name>
    <dbReference type="NCBI Taxonomy" id="2483112"/>
    <lineage>
        <taxon>Bacteria</taxon>
        <taxon>Pseudomonadati</taxon>
        <taxon>Pseudomonadota</taxon>
        <taxon>Gammaproteobacteria</taxon>
        <taxon>Lysobacterales</taxon>
        <taxon>Lysobacteraceae</taxon>
        <taxon>Solilutibacter</taxon>
    </lineage>
</organism>
<dbReference type="SUPFAM" id="SSF47616">
    <property type="entry name" value="GST C-terminal domain-like"/>
    <property type="match status" value="1"/>
</dbReference>
<reference evidence="2 3" key="1">
    <citation type="submission" date="2018-10" db="EMBL/GenBank/DDBJ databases">
        <title>Proposal of Lysobacter pythonis sp. nov. isolated from royal pythons (Python regius).</title>
        <authorList>
            <person name="Hans-Juergen B."/>
            <person name="Huptas C."/>
            <person name="Sandra B."/>
            <person name="Igor L."/>
            <person name="Joachim S."/>
            <person name="Siegfried S."/>
            <person name="Mareike W."/>
            <person name="Peter K."/>
        </authorList>
    </citation>
    <scope>NUCLEOTIDE SEQUENCE [LARGE SCALE GENOMIC DNA]</scope>
    <source>
        <strain evidence="2 3">4284/11</strain>
    </source>
</reference>
<dbReference type="PANTHER" id="PTHR42673">
    <property type="entry name" value="MALEYLACETOACETATE ISOMERASE"/>
    <property type="match status" value="1"/>
</dbReference>
<dbReference type="InterPro" id="IPR004045">
    <property type="entry name" value="Glutathione_S-Trfase_N"/>
</dbReference>
<keyword evidence="3" id="KW-1185">Reference proteome</keyword>
<sequence length="223" mass="24766">MLILHIANKNYSSWSLRPWLLMTELGIPFQERLHRFGTDFGFSPTRRVPVLEAGDIAVWDSLAIAEYLAESYPGVWPPNRAARAWARSAAAEMHSGFDALRETCSMSCGQRVALGDIPPALAKDLARLDTLWNDGLSHFGGPWLGGKHFSAVDAFHAPIAFRLQTYSLTLGETATAYARRLLDLPGMRRWYADALAEDFREDAHETWVASAGEILADHRAPAT</sequence>
<dbReference type="Gene3D" id="1.20.1050.10">
    <property type="match status" value="1"/>
</dbReference>
<dbReference type="AlphaFoldDB" id="A0A3M2HYL6"/>
<dbReference type="PANTHER" id="PTHR42673:SF4">
    <property type="entry name" value="MALEYLACETOACETATE ISOMERASE"/>
    <property type="match status" value="1"/>
</dbReference>
<evidence type="ECO:0000259" key="1">
    <source>
        <dbReference type="PROSITE" id="PS50404"/>
    </source>
</evidence>
<name>A0A3M2HYL6_9GAMM</name>
<dbReference type="Proteomes" id="UP000275012">
    <property type="component" value="Unassembled WGS sequence"/>
</dbReference>